<dbReference type="AlphaFoldDB" id="A0A9K3D1G6"/>
<dbReference type="GO" id="GO:0005737">
    <property type="term" value="C:cytoplasm"/>
    <property type="evidence" value="ECO:0007669"/>
    <property type="project" value="TreeGrafter"/>
</dbReference>
<dbReference type="GO" id="GO:0008154">
    <property type="term" value="P:actin polymerization or depolymerization"/>
    <property type="evidence" value="ECO:0007669"/>
    <property type="project" value="TreeGrafter"/>
</dbReference>
<protein>
    <recommendedName>
        <fullName evidence="5">Gelsolin-like domain-containing protein</fullName>
    </recommendedName>
</protein>
<evidence type="ECO:0000256" key="2">
    <source>
        <dbReference type="SAM" id="MobiDB-lite"/>
    </source>
</evidence>
<feature type="compositionally biased region" description="Basic and acidic residues" evidence="2">
    <location>
        <begin position="384"/>
        <end position="396"/>
    </location>
</feature>
<reference evidence="3 4" key="1">
    <citation type="journal article" date="2018" name="PLoS ONE">
        <title>The draft genome of Kipferlia bialata reveals reductive genome evolution in fornicate parasites.</title>
        <authorList>
            <person name="Tanifuji G."/>
            <person name="Takabayashi S."/>
            <person name="Kume K."/>
            <person name="Takagi M."/>
            <person name="Nakayama T."/>
            <person name="Kamikawa R."/>
            <person name="Inagaki Y."/>
            <person name="Hashimoto T."/>
        </authorList>
    </citation>
    <scope>NUCLEOTIDE SEQUENCE [LARGE SCALE GENOMIC DNA]</scope>
    <source>
        <strain evidence="3">NY0173</strain>
    </source>
</reference>
<feature type="region of interest" description="Disordered" evidence="2">
    <location>
        <begin position="366"/>
        <end position="397"/>
    </location>
</feature>
<dbReference type="PANTHER" id="PTHR11977:SF51">
    <property type="entry name" value="PROTEIN FLIGHTLESS-1 HOMOLOG"/>
    <property type="match status" value="1"/>
</dbReference>
<evidence type="ECO:0000313" key="4">
    <source>
        <dbReference type="Proteomes" id="UP000265618"/>
    </source>
</evidence>
<feature type="compositionally biased region" description="Acidic residues" evidence="2">
    <location>
        <begin position="239"/>
        <end position="248"/>
    </location>
</feature>
<dbReference type="GO" id="GO:0051015">
    <property type="term" value="F:actin filament binding"/>
    <property type="evidence" value="ECO:0007669"/>
    <property type="project" value="InterPro"/>
</dbReference>
<gene>
    <name evidence="3" type="ORF">KIPB_008148</name>
</gene>
<dbReference type="GO" id="GO:0015629">
    <property type="term" value="C:actin cytoskeleton"/>
    <property type="evidence" value="ECO:0007669"/>
    <property type="project" value="TreeGrafter"/>
</dbReference>
<evidence type="ECO:0000256" key="1">
    <source>
        <dbReference type="ARBA" id="ARBA00022737"/>
    </source>
</evidence>
<sequence length="948" mass="105475">MAACCMLSVQLNGALHGRQRIEREAKESALFLKTFGRVTYSQGRERQRESKKGVMEADLEMFHIHRGGRISVLPRHLASLPPVSVSSDTDITDVVFSLPTGSVRRRWSGVLVVVDHNAQRVSTYHPQVNALVSPPSIVDTAKALALVGRLTDAPGSRAKGYAHSIVSRDSDTDVQDCMHMYKRVYEGDSMRDRYPFAEQGLDTIEPHLTAIQPMWTVIEHELNSDFLSIAFGAERVLEGDEDEGEGEWEDRQTGQESAPEVQIYTVRLSGTGSVASSTVNKDGRSDKWTEPSRTMLDTSSVHYVFCLNSVYVWCGSQSPMALRSASALFAERRFRDNDGLDLFTAREGVEPVLFTLLFPDWDTASGTSSTLSSTSSATVTAEGAVRERPGERERETGLGVPSMLRWPRERGRQTRMPGRGFYEHGYNWYTCHDEVYTESAPGNLHSFDVTVVASITENIVYIWLGQHSSPLSHLTANMTLLPSVFGYGGDDDAEEREREREMGGGRGGRMGGKRRPTVIVEEDGQESQAFLSLCPMMVHVSGKSTRLLTHGRKGTTFTEAEHLPLGLTPSRHVLDTVSARQGEMKSIIETECVADDALCSVYQLVRAPYTVAIPRQVLPVSYSTLSSHSTYIVIPTSPATPTYGYLWVGTGCLADATTIDLASLCATECLHISLTAIVEGAEPPEFITLLGGNTRRERYSKVLTSNTHPGYLPLRQILRESGGDLGPETAKECRGVDRERERHADSLTLRGVDTDRDPVGTPEERPEIDIAGTLHRPRVFSVHKSGTRFTCQRLIHTTHRHLYKGITPGTPVFVDLRPLLFIWPNGCTKEMMKGTQQLINTYCAAGKVQSPVVLVTERGEEPYDFRACFSGWTHLGDDGGDRERERERLEAMRSRDLERAKASYVERAKLASLLQASRDADEEEEEIRLYEEYLSLKGQRRRVSDMSL</sequence>
<dbReference type="GO" id="GO:0051016">
    <property type="term" value="P:barbed-end actin filament capping"/>
    <property type="evidence" value="ECO:0007669"/>
    <property type="project" value="TreeGrafter"/>
</dbReference>
<feature type="region of interest" description="Disordered" evidence="2">
    <location>
        <begin position="489"/>
        <end position="515"/>
    </location>
</feature>
<dbReference type="EMBL" id="BDIP01002451">
    <property type="protein sequence ID" value="GIQ86316.1"/>
    <property type="molecule type" value="Genomic_DNA"/>
</dbReference>
<feature type="region of interest" description="Disordered" evidence="2">
    <location>
        <begin position="239"/>
        <end position="258"/>
    </location>
</feature>
<dbReference type="Proteomes" id="UP000265618">
    <property type="component" value="Unassembled WGS sequence"/>
</dbReference>
<dbReference type="PANTHER" id="PTHR11977">
    <property type="entry name" value="VILLIN"/>
    <property type="match status" value="1"/>
</dbReference>
<keyword evidence="1" id="KW-0677">Repeat</keyword>
<dbReference type="InterPro" id="IPR007122">
    <property type="entry name" value="Villin/Gelsolin"/>
</dbReference>
<keyword evidence="4" id="KW-1185">Reference proteome</keyword>
<proteinExistence type="predicted"/>
<dbReference type="GO" id="GO:0005546">
    <property type="term" value="F:phosphatidylinositol-4,5-bisphosphate binding"/>
    <property type="evidence" value="ECO:0007669"/>
    <property type="project" value="TreeGrafter"/>
</dbReference>
<comment type="caution">
    <text evidence="3">The sequence shown here is derived from an EMBL/GenBank/DDBJ whole genome shotgun (WGS) entry which is preliminary data.</text>
</comment>
<name>A0A9K3D1G6_9EUKA</name>
<dbReference type="Gene3D" id="3.40.20.10">
    <property type="entry name" value="Severin"/>
    <property type="match status" value="1"/>
</dbReference>
<accession>A0A9K3D1G6</accession>
<feature type="compositionally biased region" description="Low complexity" evidence="2">
    <location>
        <begin position="366"/>
        <end position="383"/>
    </location>
</feature>
<evidence type="ECO:0000313" key="3">
    <source>
        <dbReference type="EMBL" id="GIQ86316.1"/>
    </source>
</evidence>
<evidence type="ECO:0008006" key="5">
    <source>
        <dbReference type="Google" id="ProtNLM"/>
    </source>
</evidence>
<dbReference type="InterPro" id="IPR029006">
    <property type="entry name" value="ADF-H/Gelsolin-like_dom_sf"/>
</dbReference>
<dbReference type="GO" id="GO:0051014">
    <property type="term" value="P:actin filament severing"/>
    <property type="evidence" value="ECO:0007669"/>
    <property type="project" value="TreeGrafter"/>
</dbReference>
<organism evidence="3 4">
    <name type="scientific">Kipferlia bialata</name>
    <dbReference type="NCBI Taxonomy" id="797122"/>
    <lineage>
        <taxon>Eukaryota</taxon>
        <taxon>Metamonada</taxon>
        <taxon>Carpediemonas-like organisms</taxon>
        <taxon>Kipferlia</taxon>
    </lineage>
</organism>
<dbReference type="SUPFAM" id="SSF55753">
    <property type="entry name" value="Actin depolymerizing proteins"/>
    <property type="match status" value="2"/>
</dbReference>